<dbReference type="Pfam" id="PF03235">
    <property type="entry name" value="GmrSD_N"/>
    <property type="match status" value="1"/>
</dbReference>
<protein>
    <recommendedName>
        <fullName evidence="2">GmrSD restriction endonucleases N-terminal domain-containing protein</fullName>
    </recommendedName>
</protein>
<evidence type="ECO:0000313" key="3">
    <source>
        <dbReference type="EMBL" id="RZT87177.1"/>
    </source>
</evidence>
<evidence type="ECO:0000313" key="4">
    <source>
        <dbReference type="Proteomes" id="UP000291591"/>
    </source>
</evidence>
<evidence type="ECO:0000259" key="2">
    <source>
        <dbReference type="Pfam" id="PF03235"/>
    </source>
</evidence>
<feature type="domain" description="GmrSD restriction endonucleases N-terminal" evidence="2">
    <location>
        <begin position="17"/>
        <end position="213"/>
    </location>
</feature>
<keyword evidence="4" id="KW-1185">Reference proteome</keyword>
<feature type="region of interest" description="Disordered" evidence="1">
    <location>
        <begin position="526"/>
        <end position="548"/>
    </location>
</feature>
<organism evidence="3 4">
    <name type="scientific">Pseudonocardia sediminis</name>
    <dbReference type="NCBI Taxonomy" id="1397368"/>
    <lineage>
        <taxon>Bacteria</taxon>
        <taxon>Bacillati</taxon>
        <taxon>Actinomycetota</taxon>
        <taxon>Actinomycetes</taxon>
        <taxon>Pseudonocardiales</taxon>
        <taxon>Pseudonocardiaceae</taxon>
        <taxon>Pseudonocardia</taxon>
    </lineage>
</organism>
<dbReference type="EMBL" id="SHKL01000001">
    <property type="protein sequence ID" value="RZT87177.1"/>
    <property type="molecule type" value="Genomic_DNA"/>
</dbReference>
<dbReference type="RefSeq" id="WP_130291364.1">
    <property type="nucleotide sequence ID" value="NZ_SHKL01000001.1"/>
</dbReference>
<accession>A0A4Q7UYI4</accession>
<reference evidence="3 4" key="1">
    <citation type="submission" date="2019-02" db="EMBL/GenBank/DDBJ databases">
        <title>Sequencing the genomes of 1000 actinobacteria strains.</title>
        <authorList>
            <person name="Klenk H.-P."/>
        </authorList>
    </citation>
    <scope>NUCLEOTIDE SEQUENCE [LARGE SCALE GENOMIC DNA]</scope>
    <source>
        <strain evidence="3 4">DSM 45779</strain>
    </source>
</reference>
<gene>
    <name evidence="3" type="ORF">EV383_4086</name>
</gene>
<feature type="compositionally biased region" description="Acidic residues" evidence="1">
    <location>
        <begin position="535"/>
        <end position="548"/>
    </location>
</feature>
<dbReference type="InterPro" id="IPR004919">
    <property type="entry name" value="GmrSD_N"/>
</dbReference>
<dbReference type="AlphaFoldDB" id="A0A4Q7UYI4"/>
<dbReference type="PANTHER" id="PTHR37292:SF2">
    <property type="entry name" value="DUF262 DOMAIN-CONTAINING PROTEIN"/>
    <property type="match status" value="1"/>
</dbReference>
<sequence length="548" mass="61206">MGQGTEPLASQVNALLDGKLVIPSIQRGYVWRRPQVPFLLDSLYRGYPVGALLIWKTTLEVPLRTAAVLQDTPTYDHPAMLLDGQQRLTSLAKIIRPDAVKVGPALDVRFDLRDETFVNPSAVQRKDALLIPVTDVLQEAPQFATLLRQSGVDPDHPDFDTYYSRLKRVHDIRRYPTPILTVESDDYEEVAEIFARVNQGGRRLSKGDLVFSAIAARWPEGLDTIDQFTDELDRENFALDREAVLRLTGLLAGVGAHAIKLIGPRISGDDLKRAWAETESALRSAVDFLRSECGIPRSAALTSPNVVVVPAYLLHRRKTRLTPEEVSGLRRWVYTAMAFSHYSSQVESKLDAEARLINSEEGQRLVDELIRRASGPRSMDSPLSPADLERRGVTSSFFTLLYIAALGAGVKDWHSHIAMSAQPMTSTSKIEYHHVFPKARVSRRYGNELTNSLANLAFISGKTNREIGAKDPAGYLPKIHAERLTEQWIPGEETWHVDRFEQFLAARREALAAVLNDMLGLPPYTPGAARSQLDEMPEDDEQISVEEV</sequence>
<name>A0A4Q7UYI4_PSEST</name>
<proteinExistence type="predicted"/>
<comment type="caution">
    <text evidence="3">The sequence shown here is derived from an EMBL/GenBank/DDBJ whole genome shotgun (WGS) entry which is preliminary data.</text>
</comment>
<dbReference type="OrthoDB" id="9787127at2"/>
<dbReference type="Proteomes" id="UP000291591">
    <property type="component" value="Unassembled WGS sequence"/>
</dbReference>
<evidence type="ECO:0000256" key="1">
    <source>
        <dbReference type="SAM" id="MobiDB-lite"/>
    </source>
</evidence>
<dbReference type="PANTHER" id="PTHR37292">
    <property type="entry name" value="VNG6097C"/>
    <property type="match status" value="1"/>
</dbReference>